<sequence>MKLENQLPMLLVMLVASASVNAEVVAISYTDLQKQHQDAPLSQKYFSPLGDTVFSISSGLDRRVRMTIKKDGLVINTQTSHIINTHDRLKVAEREFYGVQFTVSGLSSGSYNLTEDILNLSGEQVSSKTVPFIIDVTPPTVGNIEARSYGGLGGKDLKPNEWYTGFWNSSGIPNYYRATGISDSESGVKEAYGIIRHENGDVYKRAKVIYDPQMKTAGIYQGGSGWFPSNNATELFTMQFEVHDNAGNIGYSPAQKLYYDNVNGSAELVGVYNPNSNSAIGGIKGFEPYKSGMLVYTNPVKTMYKVDYNNFYTHHRGGLIPSGQSQVIDNDKGQPVYVIYERPLGFNDGNYVRMHDQRQFAGIGINFYNLKLAPGVNKQPSRLGNRYKYSDIGWSSWSRHVNANELPIQVEAADITVEPRPYDQKFYHMGECTIPAGKTSCTITYSPPKEMSLGSHGNYHSGSEIKNLDGTLYGQPGWANVHWNNDEIPSITKTEWDPSLKRVTVYAFQPERGYYFDSIRITDAYLNNHHKRLDVPRTVWEENTNYYKFIYDLSKLPDGDYDIDAVVMEAHRNFDTKNVVKFKNDTIVPNIAIEYKGKPVEGMVHGINGLTLTVDDVSETSILDITLKGGPTSDYIYLAYRKDGDKKYKIEQPRIFPALIDTEQYTLTVRAKDSFGNIGTQTAKFTYTPDNWIKLKAVTTLPVSHQLLLKNDKPAAMITSSELRTDSGSIATGPQEGIVTVRSDAPYGVMIEGTHIEPGQTEKVMFNMKGATGRLEVPIYPDKNVKEGKAEFMLDVQQLRSIYD</sequence>
<dbReference type="Proteomes" id="UP000480943">
    <property type="component" value="Unassembled WGS sequence"/>
</dbReference>
<evidence type="ECO:0000259" key="3">
    <source>
        <dbReference type="Pfam" id="PF13750"/>
    </source>
</evidence>
<dbReference type="Pfam" id="PF12245">
    <property type="entry name" value="Big_3_2"/>
    <property type="match status" value="1"/>
</dbReference>
<reference evidence="5 6" key="1">
    <citation type="submission" date="2019-09" db="EMBL/GenBank/DDBJ databases">
        <title>Photobacterium damselae subsp. damselae CDC-2227-81, a human clinical isolate.</title>
        <authorList>
            <person name="Osorio C.R."/>
        </authorList>
    </citation>
    <scope>NUCLEOTIDE SEQUENCE [LARGE SCALE GENOMIC DNA]</scope>
    <source>
        <strain evidence="5 6">CDC-2227-81</strain>
    </source>
</reference>
<accession>A0AAD3ZXG4</accession>
<feature type="domain" description="Ig-like" evidence="2">
    <location>
        <begin position="139"/>
        <end position="261"/>
    </location>
</feature>
<dbReference type="Pfam" id="PF13750">
    <property type="entry name" value="Big_3_3"/>
    <property type="match status" value="1"/>
</dbReference>
<organism evidence="5 6">
    <name type="scientific">Photobacterium damselae subsp. damselae</name>
    <name type="common">Listonella damsela</name>
    <dbReference type="NCBI Taxonomy" id="85581"/>
    <lineage>
        <taxon>Bacteria</taxon>
        <taxon>Pseudomonadati</taxon>
        <taxon>Pseudomonadota</taxon>
        <taxon>Gammaproteobacteria</taxon>
        <taxon>Vibrionales</taxon>
        <taxon>Vibrionaceae</taxon>
        <taxon>Photobacterium</taxon>
    </lineage>
</organism>
<feature type="domain" description="DUF4165" evidence="4">
    <location>
        <begin position="22"/>
        <end position="137"/>
    </location>
</feature>
<dbReference type="InterPro" id="IPR025429">
    <property type="entry name" value="DUF4165"/>
</dbReference>
<evidence type="ECO:0000313" key="6">
    <source>
        <dbReference type="Proteomes" id="UP000480943"/>
    </source>
</evidence>
<dbReference type="EMBL" id="VZUQ01000014">
    <property type="protein sequence ID" value="KAB1185686.1"/>
    <property type="molecule type" value="Genomic_DNA"/>
</dbReference>
<dbReference type="AlphaFoldDB" id="A0AAD3ZXG4"/>
<dbReference type="Pfam" id="PF13752">
    <property type="entry name" value="DUF4165"/>
    <property type="match status" value="1"/>
</dbReference>
<gene>
    <name evidence="5" type="ORF">F6450_00925</name>
</gene>
<evidence type="ECO:0000259" key="2">
    <source>
        <dbReference type="Pfam" id="PF12245"/>
    </source>
</evidence>
<keyword evidence="1" id="KW-0732">Signal</keyword>
<protein>
    <submittedName>
        <fullName evidence="5">DUF4165 domain-containing protein</fullName>
    </submittedName>
</protein>
<name>A0AAD3ZXG4_PHODD</name>
<evidence type="ECO:0000313" key="5">
    <source>
        <dbReference type="EMBL" id="KAB1185686.1"/>
    </source>
</evidence>
<comment type="caution">
    <text evidence="5">The sequence shown here is derived from an EMBL/GenBank/DDBJ whole genome shotgun (WGS) entry which is preliminary data.</text>
</comment>
<feature type="chain" id="PRO_5041963022" evidence="1">
    <location>
        <begin position="23"/>
        <end position="804"/>
    </location>
</feature>
<dbReference type="InterPro" id="IPR022038">
    <property type="entry name" value="Ig-like_bact"/>
</dbReference>
<dbReference type="RefSeq" id="WP_151182225.1">
    <property type="nucleotide sequence ID" value="NZ_VZUQ01000014.1"/>
</dbReference>
<proteinExistence type="predicted"/>
<evidence type="ECO:0000259" key="4">
    <source>
        <dbReference type="Pfam" id="PF13752"/>
    </source>
</evidence>
<feature type="domain" description="Ig-like" evidence="3">
    <location>
        <begin position="547"/>
        <end position="696"/>
    </location>
</feature>
<evidence type="ECO:0000256" key="1">
    <source>
        <dbReference type="SAM" id="SignalP"/>
    </source>
</evidence>
<feature type="signal peptide" evidence="1">
    <location>
        <begin position="1"/>
        <end position="22"/>
    </location>
</feature>